<reference evidence="7" key="1">
    <citation type="submission" date="2021-04" db="EMBL/GenBank/DDBJ databases">
        <authorList>
            <consortium name="Molecular Ecology Group"/>
        </authorList>
    </citation>
    <scope>NUCLEOTIDE SEQUENCE</scope>
</reference>
<dbReference type="PROSITE" id="PS50049">
    <property type="entry name" value="THD_2"/>
    <property type="match status" value="1"/>
</dbReference>
<keyword evidence="3" id="KW-0202">Cytokine</keyword>
<name>A0A8S3Z6J1_9EUPU</name>
<dbReference type="GO" id="GO:0005125">
    <property type="term" value="F:cytokine activity"/>
    <property type="evidence" value="ECO:0007669"/>
    <property type="project" value="UniProtKB-KW"/>
</dbReference>
<sequence>MPSNTDPTSSRSVKREACILGSTALALLINLVAIILGVYLMASLRPDANSQLLTSHGPDDHLGTIACINCDHELGNPLLKTLARKDSGTERLCCAESTSQMSAIMELMLQRPQGKQPHRKRQHLRESTSDAIKADDLSFSTASAHKRLLPREPFDSSKNHVPIFKNYTVPLNLNASHHDPLTEHARNVSVLESGFLISQAGTYLVYSNVRFKPDSSQPCSSFRFRVWEHKVVKTSTDQMKHDILKSVHTCCDSCTRDRETSFAGGAFILNQGEHLSVEISGLGLISYHPQSSYFGLMMLGSSELA</sequence>
<comment type="similarity">
    <text evidence="2">Belongs to the tumor necrosis factor family.</text>
</comment>
<evidence type="ECO:0000256" key="1">
    <source>
        <dbReference type="ARBA" id="ARBA00004370"/>
    </source>
</evidence>
<evidence type="ECO:0000256" key="2">
    <source>
        <dbReference type="ARBA" id="ARBA00008670"/>
    </source>
</evidence>
<keyword evidence="8" id="KW-1185">Reference proteome</keyword>
<dbReference type="Pfam" id="PF00229">
    <property type="entry name" value="TNF"/>
    <property type="match status" value="1"/>
</dbReference>
<feature type="domain" description="THD" evidence="6">
    <location>
        <begin position="167"/>
        <end position="299"/>
    </location>
</feature>
<gene>
    <name evidence="7" type="ORF">CUNI_LOCUS8778</name>
</gene>
<keyword evidence="5" id="KW-1133">Transmembrane helix</keyword>
<evidence type="ECO:0000256" key="5">
    <source>
        <dbReference type="SAM" id="Phobius"/>
    </source>
</evidence>
<accession>A0A8S3Z6J1</accession>
<comment type="caution">
    <text evidence="7">The sequence shown here is derived from an EMBL/GenBank/DDBJ whole genome shotgun (WGS) entry which is preliminary data.</text>
</comment>
<evidence type="ECO:0000313" key="7">
    <source>
        <dbReference type="EMBL" id="CAG5123220.1"/>
    </source>
</evidence>
<evidence type="ECO:0000259" key="6">
    <source>
        <dbReference type="PROSITE" id="PS50049"/>
    </source>
</evidence>
<dbReference type="GO" id="GO:0006955">
    <property type="term" value="P:immune response"/>
    <property type="evidence" value="ECO:0007669"/>
    <property type="project" value="InterPro"/>
</dbReference>
<feature type="transmembrane region" description="Helical" evidence="5">
    <location>
        <begin position="20"/>
        <end position="42"/>
    </location>
</feature>
<dbReference type="GO" id="GO:0005615">
    <property type="term" value="C:extracellular space"/>
    <property type="evidence" value="ECO:0007669"/>
    <property type="project" value="UniProtKB-KW"/>
</dbReference>
<dbReference type="InterPro" id="IPR006052">
    <property type="entry name" value="TNF_dom"/>
</dbReference>
<comment type="subcellular location">
    <subcellularLocation>
        <location evidence="1">Membrane</location>
    </subcellularLocation>
</comment>
<keyword evidence="4 5" id="KW-0472">Membrane</keyword>
<proteinExistence type="inferred from homology"/>
<evidence type="ECO:0000256" key="3">
    <source>
        <dbReference type="ARBA" id="ARBA00022514"/>
    </source>
</evidence>
<keyword evidence="5" id="KW-0812">Transmembrane</keyword>
<dbReference type="GO" id="GO:0016020">
    <property type="term" value="C:membrane"/>
    <property type="evidence" value="ECO:0007669"/>
    <property type="project" value="UniProtKB-SubCell"/>
</dbReference>
<dbReference type="InterPro" id="IPR008983">
    <property type="entry name" value="Tumour_necrosis_fac-like_dom"/>
</dbReference>
<dbReference type="SUPFAM" id="SSF49842">
    <property type="entry name" value="TNF-like"/>
    <property type="match status" value="1"/>
</dbReference>
<dbReference type="AlphaFoldDB" id="A0A8S3Z6J1"/>
<dbReference type="EMBL" id="CAJHNH020001474">
    <property type="protein sequence ID" value="CAG5123220.1"/>
    <property type="molecule type" value="Genomic_DNA"/>
</dbReference>
<organism evidence="7 8">
    <name type="scientific">Candidula unifasciata</name>
    <dbReference type="NCBI Taxonomy" id="100452"/>
    <lineage>
        <taxon>Eukaryota</taxon>
        <taxon>Metazoa</taxon>
        <taxon>Spiralia</taxon>
        <taxon>Lophotrochozoa</taxon>
        <taxon>Mollusca</taxon>
        <taxon>Gastropoda</taxon>
        <taxon>Heterobranchia</taxon>
        <taxon>Euthyneura</taxon>
        <taxon>Panpulmonata</taxon>
        <taxon>Eupulmonata</taxon>
        <taxon>Stylommatophora</taxon>
        <taxon>Helicina</taxon>
        <taxon>Helicoidea</taxon>
        <taxon>Geomitridae</taxon>
        <taxon>Candidula</taxon>
    </lineage>
</organism>
<dbReference type="PANTHER" id="PTHR11471:SF24">
    <property type="entry name" value="TUMOR NECROSIS FACTOR LIGAND SUPERFAMILY MEMBER 15"/>
    <property type="match status" value="1"/>
</dbReference>
<dbReference type="PANTHER" id="PTHR11471">
    <property type="entry name" value="TUMOR NECROSIS FACTOR FAMILY MEMBER"/>
    <property type="match status" value="1"/>
</dbReference>
<dbReference type="OrthoDB" id="6074301at2759"/>
<dbReference type="Gene3D" id="2.60.120.40">
    <property type="match status" value="1"/>
</dbReference>
<protein>
    <recommendedName>
        <fullName evidence="6">THD domain-containing protein</fullName>
    </recommendedName>
</protein>
<dbReference type="Proteomes" id="UP000678393">
    <property type="component" value="Unassembled WGS sequence"/>
</dbReference>
<evidence type="ECO:0000313" key="8">
    <source>
        <dbReference type="Proteomes" id="UP000678393"/>
    </source>
</evidence>
<dbReference type="GO" id="GO:0005164">
    <property type="term" value="F:tumor necrosis factor receptor binding"/>
    <property type="evidence" value="ECO:0007669"/>
    <property type="project" value="InterPro"/>
</dbReference>
<evidence type="ECO:0000256" key="4">
    <source>
        <dbReference type="ARBA" id="ARBA00023136"/>
    </source>
</evidence>